<proteinExistence type="predicted"/>
<evidence type="ECO:0000313" key="2">
    <source>
        <dbReference type="Proteomes" id="UP001055811"/>
    </source>
</evidence>
<gene>
    <name evidence="1" type="ORF">L2E82_17219</name>
</gene>
<accession>A0ACB9F8N4</accession>
<protein>
    <submittedName>
        <fullName evidence="1">Uncharacterized protein</fullName>
    </submittedName>
</protein>
<reference evidence="1 2" key="2">
    <citation type="journal article" date="2022" name="Mol. Ecol. Resour.">
        <title>The genomes of chicory, endive, great burdock and yacon provide insights into Asteraceae paleo-polyploidization history and plant inulin production.</title>
        <authorList>
            <person name="Fan W."/>
            <person name="Wang S."/>
            <person name="Wang H."/>
            <person name="Wang A."/>
            <person name="Jiang F."/>
            <person name="Liu H."/>
            <person name="Zhao H."/>
            <person name="Xu D."/>
            <person name="Zhang Y."/>
        </authorList>
    </citation>
    <scope>NUCLEOTIDE SEQUENCE [LARGE SCALE GENOMIC DNA]</scope>
    <source>
        <strain evidence="2">cv. Punajuju</strain>
        <tissue evidence="1">Leaves</tissue>
    </source>
</reference>
<dbReference type="EMBL" id="CM042011">
    <property type="protein sequence ID" value="KAI3767133.1"/>
    <property type="molecule type" value="Genomic_DNA"/>
</dbReference>
<evidence type="ECO:0000313" key="1">
    <source>
        <dbReference type="EMBL" id="KAI3767133.1"/>
    </source>
</evidence>
<reference evidence="2" key="1">
    <citation type="journal article" date="2022" name="Mol. Ecol. Resour.">
        <title>The genomes of chicory, endive, great burdock and yacon provide insights into Asteraceae palaeo-polyploidization history and plant inulin production.</title>
        <authorList>
            <person name="Fan W."/>
            <person name="Wang S."/>
            <person name="Wang H."/>
            <person name="Wang A."/>
            <person name="Jiang F."/>
            <person name="Liu H."/>
            <person name="Zhao H."/>
            <person name="Xu D."/>
            <person name="Zhang Y."/>
        </authorList>
    </citation>
    <scope>NUCLEOTIDE SEQUENCE [LARGE SCALE GENOMIC DNA]</scope>
    <source>
        <strain evidence="2">cv. Punajuju</strain>
    </source>
</reference>
<sequence length="136" mass="15371">MRLNRIELEQHAYIEHSFLKEKGRVSKETVVIVKFLEENKKVAPVAAKNTSVKVHMSYWEQANLAKNPTGKRWLEIMVKKESYLCLSTDVTIASELLAIADKIGPGICMLKTHVDMLPDFTPDFGSNLCSVSYLNS</sequence>
<keyword evidence="2" id="KW-1185">Reference proteome</keyword>
<organism evidence="1 2">
    <name type="scientific">Cichorium intybus</name>
    <name type="common">Chicory</name>
    <dbReference type="NCBI Taxonomy" id="13427"/>
    <lineage>
        <taxon>Eukaryota</taxon>
        <taxon>Viridiplantae</taxon>
        <taxon>Streptophyta</taxon>
        <taxon>Embryophyta</taxon>
        <taxon>Tracheophyta</taxon>
        <taxon>Spermatophyta</taxon>
        <taxon>Magnoliopsida</taxon>
        <taxon>eudicotyledons</taxon>
        <taxon>Gunneridae</taxon>
        <taxon>Pentapetalae</taxon>
        <taxon>asterids</taxon>
        <taxon>campanulids</taxon>
        <taxon>Asterales</taxon>
        <taxon>Asteraceae</taxon>
        <taxon>Cichorioideae</taxon>
        <taxon>Cichorieae</taxon>
        <taxon>Cichoriinae</taxon>
        <taxon>Cichorium</taxon>
    </lineage>
</organism>
<dbReference type="Proteomes" id="UP001055811">
    <property type="component" value="Linkage Group LG03"/>
</dbReference>
<comment type="caution">
    <text evidence="1">The sequence shown here is derived from an EMBL/GenBank/DDBJ whole genome shotgun (WGS) entry which is preliminary data.</text>
</comment>
<name>A0ACB9F8N4_CICIN</name>